<dbReference type="InterPro" id="IPR021109">
    <property type="entry name" value="Peptidase_aspartic_dom_sf"/>
</dbReference>
<reference evidence="2 3" key="1">
    <citation type="submission" date="2024-07" db="EMBL/GenBank/DDBJ databases">
        <title>Section-level genome sequencing and comparative genomics of Aspergillus sections Usti and Cavernicolus.</title>
        <authorList>
            <consortium name="Lawrence Berkeley National Laboratory"/>
            <person name="Nybo J.L."/>
            <person name="Vesth T.C."/>
            <person name="Theobald S."/>
            <person name="Frisvad J.C."/>
            <person name="Larsen T.O."/>
            <person name="Kjaerboelling I."/>
            <person name="Rothschild-Mancinelli K."/>
            <person name="Lyhne E.K."/>
            <person name="Kogle M.E."/>
            <person name="Barry K."/>
            <person name="Clum A."/>
            <person name="Na H."/>
            <person name="Ledsgaard L."/>
            <person name="Lin J."/>
            <person name="Lipzen A."/>
            <person name="Kuo A."/>
            <person name="Riley R."/>
            <person name="Mondo S."/>
            <person name="Labutti K."/>
            <person name="Haridas S."/>
            <person name="Pangalinan J."/>
            <person name="Salamov A.A."/>
            <person name="Simmons B.A."/>
            <person name="Magnuson J.K."/>
            <person name="Chen J."/>
            <person name="Drula E."/>
            <person name="Henrissat B."/>
            <person name="Wiebenga A."/>
            <person name="Lubbers R.J."/>
            <person name="Gomes A.C."/>
            <person name="Makela M.R."/>
            <person name="Stajich J."/>
            <person name="Grigoriev I.V."/>
            <person name="Mortensen U.H."/>
            <person name="De Vries R.P."/>
            <person name="Baker S.E."/>
            <person name="Andersen M.R."/>
        </authorList>
    </citation>
    <scope>NUCLEOTIDE SEQUENCE [LARGE SCALE GENOMIC DNA]</scope>
    <source>
        <strain evidence="2 3">CBS 588.65</strain>
    </source>
</reference>
<name>A0ABR4HAL0_9EURO</name>
<comment type="caution">
    <text evidence="2">The sequence shown here is derived from an EMBL/GenBank/DDBJ whole genome shotgun (WGS) entry which is preliminary data.</text>
</comment>
<accession>A0ABR4HAL0</accession>
<sequence>MKPGLSPEGCKQSPRRPSIRERIRATVSSILLFNSDTRENSPVDPARAEDATHLNDVSLPRKVLRRLSQRLGLFFKRPKPVVGSPQSDFAHSINSDTQASISSDSSTESMKSTSRQTFGPYHILVRGNEHITPKEVWGMMAGLDTGSKVNLMSRHHFDRLQRAHNIQMYRARKDIVPLNGKQMKAHGIARGVLWQFGKGFKTYKSDFYILDMDQFDVLIGEKTISKYELLSPGADTQRHLRRTRENEERQQQERREITEVNYMVVA</sequence>
<evidence type="ECO:0000256" key="1">
    <source>
        <dbReference type="SAM" id="MobiDB-lite"/>
    </source>
</evidence>
<dbReference type="CDD" id="cd00303">
    <property type="entry name" value="retropepsin_like"/>
    <property type="match status" value="1"/>
</dbReference>
<evidence type="ECO:0000313" key="3">
    <source>
        <dbReference type="Proteomes" id="UP001610334"/>
    </source>
</evidence>
<evidence type="ECO:0000313" key="2">
    <source>
        <dbReference type="EMBL" id="KAL2812513.1"/>
    </source>
</evidence>
<proteinExistence type="predicted"/>
<dbReference type="Proteomes" id="UP001610334">
    <property type="component" value="Unassembled WGS sequence"/>
</dbReference>
<feature type="region of interest" description="Disordered" evidence="1">
    <location>
        <begin position="81"/>
        <end position="114"/>
    </location>
</feature>
<dbReference type="Gene3D" id="2.40.70.10">
    <property type="entry name" value="Acid Proteases"/>
    <property type="match status" value="1"/>
</dbReference>
<dbReference type="EMBL" id="JBFXLT010000047">
    <property type="protein sequence ID" value="KAL2812513.1"/>
    <property type="molecule type" value="Genomic_DNA"/>
</dbReference>
<gene>
    <name evidence="2" type="ORF">BJX63DRAFT_244614</name>
</gene>
<feature type="compositionally biased region" description="Polar residues" evidence="1">
    <location>
        <begin position="84"/>
        <end position="94"/>
    </location>
</feature>
<protein>
    <submittedName>
        <fullName evidence="2">Uncharacterized protein</fullName>
    </submittedName>
</protein>
<feature type="compositionally biased region" description="Low complexity" evidence="1">
    <location>
        <begin position="95"/>
        <end position="114"/>
    </location>
</feature>
<keyword evidence="3" id="KW-1185">Reference proteome</keyword>
<organism evidence="2 3">
    <name type="scientific">Aspergillus granulosus</name>
    <dbReference type="NCBI Taxonomy" id="176169"/>
    <lineage>
        <taxon>Eukaryota</taxon>
        <taxon>Fungi</taxon>
        <taxon>Dikarya</taxon>
        <taxon>Ascomycota</taxon>
        <taxon>Pezizomycotina</taxon>
        <taxon>Eurotiomycetes</taxon>
        <taxon>Eurotiomycetidae</taxon>
        <taxon>Eurotiales</taxon>
        <taxon>Aspergillaceae</taxon>
        <taxon>Aspergillus</taxon>
        <taxon>Aspergillus subgen. Nidulantes</taxon>
    </lineage>
</organism>